<dbReference type="EMBL" id="WMYS01000001">
    <property type="protein sequence ID" value="MTR40213.1"/>
    <property type="molecule type" value="Genomic_DNA"/>
</dbReference>
<feature type="transmembrane region" description="Helical" evidence="1">
    <location>
        <begin position="46"/>
        <end position="67"/>
    </location>
</feature>
<gene>
    <name evidence="2" type="ORF">GMC75_00540</name>
</gene>
<sequence length="81" mass="9401">MSSGKLNFFQKNKSYLRYNKTFYGLQAGIFLIGPVLSLLFSAYPTIVISIATVMTLAMEVHFTHFYMTRTKKFSTPNWDLY</sequence>
<keyword evidence="1" id="KW-1133">Transmembrane helix</keyword>
<comment type="caution">
    <text evidence="2">The sequence shown here is derived from an EMBL/GenBank/DDBJ whole genome shotgun (WGS) entry which is preliminary data.</text>
</comment>
<evidence type="ECO:0000256" key="1">
    <source>
        <dbReference type="SAM" id="Phobius"/>
    </source>
</evidence>
<reference evidence="2 3" key="1">
    <citation type="journal article" date="2019" name="Nat. Med.">
        <title>A library of human gut bacterial isolates paired with longitudinal multiomics data enables mechanistic microbiome research.</title>
        <authorList>
            <person name="Poyet M."/>
            <person name="Groussin M."/>
            <person name="Gibbons S.M."/>
            <person name="Avila-Pacheco J."/>
            <person name="Jiang X."/>
            <person name="Kearney S.M."/>
            <person name="Perrotta A.R."/>
            <person name="Berdy B."/>
            <person name="Zhao S."/>
            <person name="Lieberman T.D."/>
            <person name="Swanson P.K."/>
            <person name="Smith M."/>
            <person name="Roesemann S."/>
            <person name="Alexander J.E."/>
            <person name="Rich S.A."/>
            <person name="Livny J."/>
            <person name="Vlamakis H."/>
            <person name="Clish C."/>
            <person name="Bullock K."/>
            <person name="Deik A."/>
            <person name="Scott J."/>
            <person name="Pierce K.A."/>
            <person name="Xavier R.J."/>
            <person name="Alm E.J."/>
        </authorList>
    </citation>
    <scope>NUCLEOTIDE SEQUENCE [LARGE SCALE GENOMIC DNA]</scope>
    <source>
        <strain evidence="2 3">BIOML-A18</strain>
    </source>
</reference>
<evidence type="ECO:0000313" key="3">
    <source>
        <dbReference type="Proteomes" id="UP000430295"/>
    </source>
</evidence>
<evidence type="ECO:0000313" key="2">
    <source>
        <dbReference type="EMBL" id="MTR40213.1"/>
    </source>
</evidence>
<proteinExistence type="predicted"/>
<protein>
    <submittedName>
        <fullName evidence="2">Uncharacterized protein</fullName>
    </submittedName>
</protein>
<feature type="transmembrane region" description="Helical" evidence="1">
    <location>
        <begin position="21"/>
        <end position="40"/>
    </location>
</feature>
<dbReference type="AlphaFoldDB" id="A0A6I3P045"/>
<keyword evidence="1" id="KW-0812">Transmembrane</keyword>
<name>A0A6I3P045_STRPA</name>
<accession>A0A6I3P045</accession>
<dbReference type="Proteomes" id="UP000430295">
    <property type="component" value="Unassembled WGS sequence"/>
</dbReference>
<dbReference type="RefSeq" id="WP_049483777.1">
    <property type="nucleotide sequence ID" value="NZ_JBCOAY010000003.1"/>
</dbReference>
<keyword evidence="1" id="KW-0472">Membrane</keyword>
<organism evidence="2 3">
    <name type="scientific">Streptococcus parasanguinis</name>
    <dbReference type="NCBI Taxonomy" id="1318"/>
    <lineage>
        <taxon>Bacteria</taxon>
        <taxon>Bacillati</taxon>
        <taxon>Bacillota</taxon>
        <taxon>Bacilli</taxon>
        <taxon>Lactobacillales</taxon>
        <taxon>Streptococcaceae</taxon>
        <taxon>Streptococcus</taxon>
    </lineage>
</organism>